<dbReference type="EMBL" id="KN825736">
    <property type="protein sequence ID" value="KIK81755.1"/>
    <property type="molecule type" value="Genomic_DNA"/>
</dbReference>
<dbReference type="STRING" id="930991.A0A0D0DQP0"/>
<dbReference type="EC" id="2.7.1.160" evidence="3"/>
<name>A0A0D0DQP0_9AGAM</name>
<keyword evidence="9" id="KW-1185">Reference proteome</keyword>
<evidence type="ECO:0000256" key="4">
    <source>
        <dbReference type="ARBA" id="ARBA00022679"/>
    </source>
</evidence>
<dbReference type="SUPFAM" id="SSF56399">
    <property type="entry name" value="ADP-ribosylation"/>
    <property type="match status" value="1"/>
</dbReference>
<dbReference type="InterPro" id="IPR042080">
    <property type="entry name" value="RNA_2'-PTrans_N"/>
</dbReference>
<dbReference type="Proteomes" id="UP000054538">
    <property type="component" value="Unassembled WGS sequence"/>
</dbReference>
<comment type="catalytic activity">
    <reaction evidence="6">
        <text>2'-phospho-[ligated tRNA] + NAD(+) = mature tRNA + ADP-alpha-D-ribose 1'',2''-cyclic phosphate + nicotinamide</text>
        <dbReference type="Rhea" id="RHEA:23324"/>
        <dbReference type="Rhea" id="RHEA-COMP:11106"/>
        <dbReference type="Rhea" id="RHEA-COMP:11107"/>
        <dbReference type="ChEBI" id="CHEBI:17154"/>
        <dbReference type="ChEBI" id="CHEBI:57540"/>
        <dbReference type="ChEBI" id="CHEBI:76596"/>
        <dbReference type="ChEBI" id="CHEBI:82883"/>
        <dbReference type="ChEBI" id="CHEBI:85027"/>
        <dbReference type="EC" id="2.7.1.160"/>
    </reaction>
</comment>
<dbReference type="Gene3D" id="1.10.10.970">
    <property type="entry name" value="RNA 2'-phosphotransferase, Tpt1/KptA family, N-terminal domain"/>
    <property type="match status" value="1"/>
</dbReference>
<evidence type="ECO:0000256" key="3">
    <source>
        <dbReference type="ARBA" id="ARBA00012007"/>
    </source>
</evidence>
<comment type="function">
    <text evidence="1">Catalyzes the last step of tRNA splicing, the transfer of the splice junction 2'-phosphate from ligated tRNA to NAD to produce ADP-ribose 1''-2'' cyclic phosphate.</text>
</comment>
<dbReference type="GO" id="GO:0006388">
    <property type="term" value="P:tRNA splicing, via endonucleolytic cleavage and ligation"/>
    <property type="evidence" value="ECO:0007669"/>
    <property type="project" value="TreeGrafter"/>
</dbReference>
<sequence>MGDQLHEEDKSRRKGPPPKQRGHPRDSPEVRLSKSLSWLLRHGADKANLHIRQDGYAKVSDVLSNPMFRDVTFPNIQDIVNRDQKSRYHLLLEPQTSEASGTDVWWIRANQGHSMKDIKLDLRPILSASDIPMAVHGTTREAWKLIATHGLSKMSRNHIHLAQGVPGNNVMSGMRKSSQILIFVDAQRALDAGINFYLSANGVVLTEGNAAGFLLPEFFQRVENADRTPLEGWQRSAHIAQVAAAPPASEAEKQQHMIVETVSSAQWAVGKDTDAKSS</sequence>
<keyword evidence="5" id="KW-0520">NAD</keyword>
<dbReference type="Gene3D" id="3.20.170.30">
    <property type="match status" value="1"/>
</dbReference>
<dbReference type="Pfam" id="PF01885">
    <property type="entry name" value="PTS_2-RNA"/>
    <property type="match status" value="1"/>
</dbReference>
<gene>
    <name evidence="8" type="ORF">PAXRUDRAFT_832636</name>
</gene>
<dbReference type="AlphaFoldDB" id="A0A0D0DQP0"/>
<protein>
    <recommendedName>
        <fullName evidence="3">2'-phosphotransferase</fullName>
        <ecNumber evidence="3">2.7.1.160</ecNumber>
    </recommendedName>
</protein>
<comment type="similarity">
    <text evidence="2">Belongs to the KptA/TPT1 family.</text>
</comment>
<dbReference type="InterPro" id="IPR042081">
    <property type="entry name" value="RNA_2'-PTrans_C"/>
</dbReference>
<reference evidence="9" key="2">
    <citation type="submission" date="2015-01" db="EMBL/GenBank/DDBJ databases">
        <title>Evolutionary Origins and Diversification of the Mycorrhizal Mutualists.</title>
        <authorList>
            <consortium name="DOE Joint Genome Institute"/>
            <consortium name="Mycorrhizal Genomics Consortium"/>
            <person name="Kohler A."/>
            <person name="Kuo A."/>
            <person name="Nagy L.G."/>
            <person name="Floudas D."/>
            <person name="Copeland A."/>
            <person name="Barry K.W."/>
            <person name="Cichocki N."/>
            <person name="Veneault-Fourrey C."/>
            <person name="LaButti K."/>
            <person name="Lindquist E.A."/>
            <person name="Lipzen A."/>
            <person name="Lundell T."/>
            <person name="Morin E."/>
            <person name="Murat C."/>
            <person name="Riley R."/>
            <person name="Ohm R."/>
            <person name="Sun H."/>
            <person name="Tunlid A."/>
            <person name="Henrissat B."/>
            <person name="Grigoriev I.V."/>
            <person name="Hibbett D.S."/>
            <person name="Martin F."/>
        </authorList>
    </citation>
    <scope>NUCLEOTIDE SEQUENCE [LARGE SCALE GENOMIC DNA]</scope>
    <source>
        <strain evidence="9">Ve08.2h10</strain>
    </source>
</reference>
<dbReference type="PANTHER" id="PTHR12684">
    <property type="entry name" value="PUTATIVE PHOSPHOTRANSFERASE"/>
    <property type="match status" value="1"/>
</dbReference>
<dbReference type="InParanoid" id="A0A0D0DQP0"/>
<feature type="compositionally biased region" description="Basic and acidic residues" evidence="7">
    <location>
        <begin position="1"/>
        <end position="11"/>
    </location>
</feature>
<evidence type="ECO:0000256" key="7">
    <source>
        <dbReference type="SAM" id="MobiDB-lite"/>
    </source>
</evidence>
<dbReference type="FunCoup" id="A0A0D0DQP0">
    <property type="interactions" value="30"/>
</dbReference>
<evidence type="ECO:0000313" key="9">
    <source>
        <dbReference type="Proteomes" id="UP000054538"/>
    </source>
</evidence>
<feature type="compositionally biased region" description="Basic residues" evidence="7">
    <location>
        <begin position="12"/>
        <end position="22"/>
    </location>
</feature>
<feature type="region of interest" description="Disordered" evidence="7">
    <location>
        <begin position="1"/>
        <end position="30"/>
    </location>
</feature>
<dbReference type="InterPro" id="IPR002745">
    <property type="entry name" value="Ptrans_KptA/Tpt1"/>
</dbReference>
<proteinExistence type="inferred from homology"/>
<evidence type="ECO:0000313" key="8">
    <source>
        <dbReference type="EMBL" id="KIK81755.1"/>
    </source>
</evidence>
<evidence type="ECO:0000256" key="6">
    <source>
        <dbReference type="ARBA" id="ARBA00047949"/>
    </source>
</evidence>
<dbReference type="OrthoDB" id="419694at2759"/>
<dbReference type="HOGENOM" id="CLU_052998_1_0_1"/>
<evidence type="ECO:0000256" key="2">
    <source>
        <dbReference type="ARBA" id="ARBA00009836"/>
    </source>
</evidence>
<evidence type="ECO:0000256" key="5">
    <source>
        <dbReference type="ARBA" id="ARBA00023027"/>
    </source>
</evidence>
<keyword evidence="4" id="KW-0808">Transferase</keyword>
<reference evidence="8 9" key="1">
    <citation type="submission" date="2014-04" db="EMBL/GenBank/DDBJ databases">
        <authorList>
            <consortium name="DOE Joint Genome Institute"/>
            <person name="Kuo A."/>
            <person name="Kohler A."/>
            <person name="Jargeat P."/>
            <person name="Nagy L.G."/>
            <person name="Floudas D."/>
            <person name="Copeland A."/>
            <person name="Barry K.W."/>
            <person name="Cichocki N."/>
            <person name="Veneault-Fourrey C."/>
            <person name="LaButti K."/>
            <person name="Lindquist E.A."/>
            <person name="Lipzen A."/>
            <person name="Lundell T."/>
            <person name="Morin E."/>
            <person name="Murat C."/>
            <person name="Sun H."/>
            <person name="Tunlid A."/>
            <person name="Henrissat B."/>
            <person name="Grigoriev I.V."/>
            <person name="Hibbett D.S."/>
            <person name="Martin F."/>
            <person name="Nordberg H.P."/>
            <person name="Cantor M.N."/>
            <person name="Hua S.X."/>
        </authorList>
    </citation>
    <scope>NUCLEOTIDE SEQUENCE [LARGE SCALE GENOMIC DNA]</scope>
    <source>
        <strain evidence="8 9">Ve08.2h10</strain>
    </source>
</reference>
<accession>A0A0D0DQP0</accession>
<dbReference type="GO" id="GO:0000215">
    <property type="term" value="F:tRNA 2'-phosphotransferase activity"/>
    <property type="evidence" value="ECO:0007669"/>
    <property type="project" value="UniProtKB-EC"/>
</dbReference>
<evidence type="ECO:0000256" key="1">
    <source>
        <dbReference type="ARBA" id="ARBA00003343"/>
    </source>
</evidence>
<dbReference type="PANTHER" id="PTHR12684:SF2">
    <property type="entry name" value="TRNA 2'-PHOSPHOTRANSFERASE 1"/>
    <property type="match status" value="1"/>
</dbReference>
<organism evidence="8 9">
    <name type="scientific">Paxillus rubicundulus Ve08.2h10</name>
    <dbReference type="NCBI Taxonomy" id="930991"/>
    <lineage>
        <taxon>Eukaryota</taxon>
        <taxon>Fungi</taxon>
        <taxon>Dikarya</taxon>
        <taxon>Basidiomycota</taxon>
        <taxon>Agaricomycotina</taxon>
        <taxon>Agaricomycetes</taxon>
        <taxon>Agaricomycetidae</taxon>
        <taxon>Boletales</taxon>
        <taxon>Paxilineae</taxon>
        <taxon>Paxillaceae</taxon>
        <taxon>Paxillus</taxon>
    </lineage>
</organism>